<dbReference type="EMBL" id="MHIN01000001">
    <property type="protein sequence ID" value="OGY56033.1"/>
    <property type="molecule type" value="Genomic_DNA"/>
</dbReference>
<dbReference type="Proteomes" id="UP000178122">
    <property type="component" value="Unassembled WGS sequence"/>
</dbReference>
<dbReference type="AlphaFoldDB" id="A0A1G1YUJ4"/>
<evidence type="ECO:0000313" key="2">
    <source>
        <dbReference type="Proteomes" id="UP000178122"/>
    </source>
</evidence>
<protein>
    <submittedName>
        <fullName evidence="1">Uncharacterized protein</fullName>
    </submittedName>
</protein>
<organism evidence="1 2">
    <name type="scientific">Candidatus Buchananbacteria bacterium RIFCSPLOWO2_01_FULL_40_23b</name>
    <dbReference type="NCBI Taxonomy" id="1797544"/>
    <lineage>
        <taxon>Bacteria</taxon>
        <taxon>Candidatus Buchananiibacteriota</taxon>
    </lineage>
</organism>
<sequence length="74" mass="7993">MLAALALCTPQQAGGVFFVCGAPLGNESKLSFHSLRLQININPASILQNNLETTRCALNRVCLFGTRGLRNFNS</sequence>
<comment type="caution">
    <text evidence="1">The sequence shown here is derived from an EMBL/GenBank/DDBJ whole genome shotgun (WGS) entry which is preliminary data.</text>
</comment>
<reference evidence="1 2" key="1">
    <citation type="journal article" date="2016" name="Nat. Commun.">
        <title>Thousands of microbial genomes shed light on interconnected biogeochemical processes in an aquifer system.</title>
        <authorList>
            <person name="Anantharaman K."/>
            <person name="Brown C.T."/>
            <person name="Hug L.A."/>
            <person name="Sharon I."/>
            <person name="Castelle C.J."/>
            <person name="Probst A.J."/>
            <person name="Thomas B.C."/>
            <person name="Singh A."/>
            <person name="Wilkins M.J."/>
            <person name="Karaoz U."/>
            <person name="Brodie E.L."/>
            <person name="Williams K.H."/>
            <person name="Hubbard S.S."/>
            <person name="Banfield J.F."/>
        </authorList>
    </citation>
    <scope>NUCLEOTIDE SEQUENCE [LARGE SCALE GENOMIC DNA]</scope>
</reference>
<accession>A0A1G1YUJ4</accession>
<evidence type="ECO:0000313" key="1">
    <source>
        <dbReference type="EMBL" id="OGY56033.1"/>
    </source>
</evidence>
<gene>
    <name evidence="1" type="ORF">A2912_03460</name>
</gene>
<proteinExistence type="predicted"/>
<name>A0A1G1YUJ4_9BACT</name>